<dbReference type="eggNOG" id="ENOG50333A4">
    <property type="taxonomic scope" value="Bacteria"/>
</dbReference>
<dbReference type="GO" id="GO:0016853">
    <property type="term" value="F:isomerase activity"/>
    <property type="evidence" value="ECO:0007669"/>
    <property type="project" value="UniProtKB-KW"/>
</dbReference>
<dbReference type="EMBL" id="LQPY01000042">
    <property type="protein sequence ID" value="ORW99103.1"/>
    <property type="molecule type" value="Genomic_DNA"/>
</dbReference>
<dbReference type="RefSeq" id="WP_139830359.1">
    <property type="nucleotide sequence ID" value="NZ_HG964446.1"/>
</dbReference>
<keyword evidence="4" id="KW-1185">Reference proteome</keyword>
<reference evidence="3 4" key="3">
    <citation type="submission" date="2016-01" db="EMBL/GenBank/DDBJ databases">
        <title>The new phylogeny of the genus Mycobacterium.</title>
        <authorList>
            <person name="Tarcisio F."/>
            <person name="Conor M."/>
            <person name="Antonella G."/>
            <person name="Elisabetta G."/>
            <person name="Giulia F.S."/>
            <person name="Sara T."/>
            <person name="Anna F."/>
            <person name="Clotilde B."/>
            <person name="Roberto B."/>
            <person name="Veronica D.S."/>
            <person name="Fabio R."/>
            <person name="Monica P."/>
            <person name="Olivier J."/>
            <person name="Enrico T."/>
            <person name="Nicola S."/>
        </authorList>
    </citation>
    <scope>NUCLEOTIDE SEQUENCE [LARGE SCALE GENOMIC DNA]</scope>
    <source>
        <strain evidence="3 4">DSM 44626</strain>
    </source>
</reference>
<evidence type="ECO:0000313" key="4">
    <source>
        <dbReference type="Proteomes" id="UP000193710"/>
    </source>
</evidence>
<protein>
    <submittedName>
        <fullName evidence="2">Linalool dehydratase/isomerase</fullName>
    </submittedName>
</protein>
<dbReference type="OrthoDB" id="3561361at2"/>
<dbReference type="Proteomes" id="UP000028880">
    <property type="component" value="Unassembled WGS sequence"/>
</dbReference>
<reference evidence="2" key="2">
    <citation type="submission" date="2014-04" db="EMBL/GenBank/DDBJ databases">
        <authorList>
            <person name="Xu Y.W."/>
            <person name="Yang Q."/>
        </authorList>
    </citation>
    <scope>NUCLEOTIDE SEQUENCE</scope>
    <source>
        <strain evidence="2">DSM 44626</strain>
    </source>
</reference>
<evidence type="ECO:0000313" key="3">
    <source>
        <dbReference type="EMBL" id="ORW99103.1"/>
    </source>
</evidence>
<evidence type="ECO:0000313" key="2">
    <source>
        <dbReference type="EMBL" id="CDO86170.1"/>
    </source>
</evidence>
<feature type="domain" description="Linalool dehydratase/isomerase" evidence="1">
    <location>
        <begin position="55"/>
        <end position="371"/>
    </location>
</feature>
<dbReference type="Pfam" id="PF18566">
    <property type="entry name" value="Ldi"/>
    <property type="match status" value="1"/>
</dbReference>
<dbReference type="HOGENOM" id="CLU_044865_1_0_11"/>
<sequence>MSTSTQVSGSALNGVDALQLGHIKHIEQLSKLPRGDWSGMHSIAPGQGDDLGGYRFQLAYGAYALALAHRHRLPNAPAMFESTFNRLIEKLLEPEVWMYWRDVGRGGAPFNAHLSDRLFEQWDPVVRDNIMYSAYVQSMAAMYNVLFDDDRYTKPGALSFRYWSFFWGGEPKSFEYDQNSLTELLYWKMVENGYLGIACEPNCIFQICNQPAIIGFRMHDLVTGGNVADDVVEGYRRAYADFGRLGDDGHYNMMVLEDSKVVIPNRGNPWVDAWCGALMNTWNTEFVREHYPRQVADFLVEESDGTLSVKVEPASFGDIVIDTDTNDFGWVAAWASEMGDRPTLEGLLAHADRHMKPTWHDGALHYPRNDEKFDQDGHWVRMAPLTGNALLGYARLNVEDGMWGLYNRPWDRSHFSEPLIVGRTDNVDITRAVFDRESRALNFTVARRVGEGAADAFIEIDNVGDFVLEEEDGAAAPAVARCEESRLRLQVPPTSTNMRLSVAGWEPSS</sequence>
<name>A0A024JQR5_9MYCO</name>
<dbReference type="STRING" id="47839.BN973_00511"/>
<keyword evidence="2" id="KW-0413">Isomerase</keyword>
<dbReference type="AlphaFoldDB" id="A0A024JQR5"/>
<dbReference type="Proteomes" id="UP000193710">
    <property type="component" value="Unassembled WGS sequence"/>
</dbReference>
<gene>
    <name evidence="2" type="primary">ldi</name>
    <name evidence="3" type="ORF">AWC29_29435</name>
    <name evidence="2" type="ORF">BN973_00511</name>
</gene>
<organism evidence="2">
    <name type="scientific">Mycobacterium triplex</name>
    <dbReference type="NCBI Taxonomy" id="47839"/>
    <lineage>
        <taxon>Bacteria</taxon>
        <taxon>Bacillati</taxon>
        <taxon>Actinomycetota</taxon>
        <taxon>Actinomycetes</taxon>
        <taxon>Mycobacteriales</taxon>
        <taxon>Mycobacteriaceae</taxon>
        <taxon>Mycobacterium</taxon>
        <taxon>Mycobacterium simiae complex</taxon>
    </lineage>
</organism>
<evidence type="ECO:0000259" key="1">
    <source>
        <dbReference type="Pfam" id="PF18566"/>
    </source>
</evidence>
<accession>A0A024JQR5</accession>
<dbReference type="EMBL" id="HG964446">
    <property type="protein sequence ID" value="CDO86170.1"/>
    <property type="molecule type" value="Genomic_DNA"/>
</dbReference>
<proteinExistence type="predicted"/>
<reference evidence="2" key="1">
    <citation type="journal article" date="2014" name="Genome Announc.">
        <title>Draft Genome Sequence of Mycobacterium triplex DSM 44626.</title>
        <authorList>
            <person name="Sassi M."/>
            <person name="Croce O."/>
            <person name="Robert C."/>
            <person name="Raoult D."/>
            <person name="Drancourt M."/>
        </authorList>
    </citation>
    <scope>NUCLEOTIDE SEQUENCE [LARGE SCALE GENOMIC DNA]</scope>
    <source>
        <strain evidence="2">DSM 44626</strain>
    </source>
</reference>
<dbReference type="InterPro" id="IPR041411">
    <property type="entry name" value="Ldi"/>
</dbReference>